<evidence type="ECO:0000313" key="4">
    <source>
        <dbReference type="Proteomes" id="UP000316714"/>
    </source>
</evidence>
<accession>A0A5C5V3D3</accession>
<proteinExistence type="predicted"/>
<dbReference type="PANTHER" id="PTHR35889">
    <property type="entry name" value="CYCLOINULO-OLIGOSACCHARIDE FRUCTANOTRANSFERASE-RELATED"/>
    <property type="match status" value="1"/>
</dbReference>
<reference evidence="3 4" key="1">
    <citation type="submission" date="2019-02" db="EMBL/GenBank/DDBJ databases">
        <title>Deep-cultivation of Planctomycetes and their phenomic and genomic characterization uncovers novel biology.</title>
        <authorList>
            <person name="Wiegand S."/>
            <person name="Jogler M."/>
            <person name="Boedeker C."/>
            <person name="Pinto D."/>
            <person name="Vollmers J."/>
            <person name="Rivas-Marin E."/>
            <person name="Kohn T."/>
            <person name="Peeters S.H."/>
            <person name="Heuer A."/>
            <person name="Rast P."/>
            <person name="Oberbeckmann S."/>
            <person name="Bunk B."/>
            <person name="Jeske O."/>
            <person name="Meyerdierks A."/>
            <person name="Storesund J.E."/>
            <person name="Kallscheuer N."/>
            <person name="Luecker S."/>
            <person name="Lage O.M."/>
            <person name="Pohl T."/>
            <person name="Merkel B.J."/>
            <person name="Hornburger P."/>
            <person name="Mueller R.-W."/>
            <person name="Bruemmer F."/>
            <person name="Labrenz M."/>
            <person name="Spormann A.M."/>
            <person name="Op Den Camp H."/>
            <person name="Overmann J."/>
            <person name="Amann R."/>
            <person name="Jetten M.S.M."/>
            <person name="Mascher T."/>
            <person name="Medema M.H."/>
            <person name="Devos D.P."/>
            <person name="Kaster A.-K."/>
            <person name="Ovreas L."/>
            <person name="Rohde M."/>
            <person name="Galperin M.Y."/>
            <person name="Jogler C."/>
        </authorList>
    </citation>
    <scope>NUCLEOTIDE SEQUENCE [LARGE SCALE GENOMIC DNA]</scope>
    <source>
        <strain evidence="3 4">KOR34</strain>
    </source>
</reference>
<dbReference type="InterPro" id="IPR011444">
    <property type="entry name" value="DUF1549"/>
</dbReference>
<sequence length="544" mass="61586">MHAATREAAPDPIPTQSRLIDQRIEAAWQDAGVSPSKRATDEEWCRRVYLDLIGRIPTVAELDEYRRDRSKDKRVGLVDRLLGDEYLAEFARNWTTVWTNLLVGRTGGVDNNSLVNREGMQQYLRRSFQKNKPYDQVMRELVTATGSCRPGDDDYNGAANFLADKMAENGVQATAKTSQIFLGMAVQCTQCHNHPFNEYKQNQFWEMNAFFRQTRVLRNRGNDNSRYARIVDRDFAGEGGDPAKAELYYELRNGKLKVAYPVFVDGTSLVSLHADQGEDFGDSGYLSDINRREELADLIAASDLFPRAMVNRMWSHFFGYGFTKPVDDMGPHNTASHPDLLDALATDFRSTSFDVKQLMRWMVLSEPYALSSRTTRDNASDDPSLGARPKFSHFYLRQMQAEQLYESLLVATKADESLSYAEREERKQRWLAQFNTAFGNDENGEATTFNGSIPQALMMMNGGLIRSATECKPGSFLHDVAMNNSLSNPQKIEQLYLTALAREPDRDELAISNKILAARGGDVPAALQDVWWALLNTNEFILNH</sequence>
<gene>
    <name evidence="3" type="ORF">KOR34_40190</name>
</gene>
<feature type="domain" description="DUF1553" evidence="2">
    <location>
        <begin position="291"/>
        <end position="414"/>
    </location>
</feature>
<feature type="domain" description="DUF1549" evidence="1">
    <location>
        <begin position="20"/>
        <end position="215"/>
    </location>
</feature>
<comment type="caution">
    <text evidence="3">The sequence shown here is derived from an EMBL/GenBank/DDBJ whole genome shotgun (WGS) entry which is preliminary data.</text>
</comment>
<dbReference type="Proteomes" id="UP000316714">
    <property type="component" value="Unassembled WGS sequence"/>
</dbReference>
<organism evidence="3 4">
    <name type="scientific">Posidoniimonas corsicana</name>
    <dbReference type="NCBI Taxonomy" id="1938618"/>
    <lineage>
        <taxon>Bacteria</taxon>
        <taxon>Pseudomonadati</taxon>
        <taxon>Planctomycetota</taxon>
        <taxon>Planctomycetia</taxon>
        <taxon>Pirellulales</taxon>
        <taxon>Lacipirellulaceae</taxon>
        <taxon>Posidoniimonas</taxon>
    </lineage>
</organism>
<dbReference type="Pfam" id="PF07587">
    <property type="entry name" value="PSD1"/>
    <property type="match status" value="1"/>
</dbReference>
<keyword evidence="4" id="KW-1185">Reference proteome</keyword>
<dbReference type="PANTHER" id="PTHR35889:SF3">
    <property type="entry name" value="F-BOX DOMAIN-CONTAINING PROTEIN"/>
    <property type="match status" value="1"/>
</dbReference>
<name>A0A5C5V3D3_9BACT</name>
<evidence type="ECO:0000259" key="1">
    <source>
        <dbReference type="Pfam" id="PF07583"/>
    </source>
</evidence>
<dbReference type="RefSeq" id="WP_146567467.1">
    <property type="nucleotide sequence ID" value="NZ_SIHJ01000003.1"/>
</dbReference>
<dbReference type="InterPro" id="IPR022655">
    <property type="entry name" value="DUF1553"/>
</dbReference>
<evidence type="ECO:0000313" key="3">
    <source>
        <dbReference type="EMBL" id="TWT32257.1"/>
    </source>
</evidence>
<dbReference type="OrthoDB" id="289126at2"/>
<dbReference type="Pfam" id="PF07583">
    <property type="entry name" value="PSCyt2"/>
    <property type="match status" value="1"/>
</dbReference>
<evidence type="ECO:0008006" key="5">
    <source>
        <dbReference type="Google" id="ProtNLM"/>
    </source>
</evidence>
<dbReference type="EMBL" id="SIHJ01000003">
    <property type="protein sequence ID" value="TWT32257.1"/>
    <property type="molecule type" value="Genomic_DNA"/>
</dbReference>
<protein>
    <recommendedName>
        <fullName evidence="5">DUF1549 domain-containing protein</fullName>
    </recommendedName>
</protein>
<dbReference type="AlphaFoldDB" id="A0A5C5V3D3"/>
<evidence type="ECO:0000259" key="2">
    <source>
        <dbReference type="Pfam" id="PF07587"/>
    </source>
</evidence>